<dbReference type="EMBL" id="APCN01003509">
    <property type="status" value="NOT_ANNOTATED_CDS"/>
    <property type="molecule type" value="Genomic_DNA"/>
</dbReference>
<reference evidence="1" key="1">
    <citation type="submission" date="2022-08" db="UniProtKB">
        <authorList>
            <consortium name="EnsemblMetazoa"/>
        </authorList>
    </citation>
    <scope>IDENTIFICATION</scope>
    <source>
        <strain evidence="1">Dongola</strain>
    </source>
</reference>
<evidence type="ECO:0000313" key="1">
    <source>
        <dbReference type="EnsemblMetazoa" id="AARA014758-PA"/>
    </source>
</evidence>
<keyword evidence="2" id="KW-1185">Reference proteome</keyword>
<accession>A0A182IH23</accession>
<sequence length="36" mass="4114">MQMLRSVYHRPPPIFMLNIFPAVAALWNDNSAPVCL</sequence>
<dbReference type="EnsemblMetazoa" id="AARA014758-RA">
    <property type="protein sequence ID" value="AARA014758-PA"/>
    <property type="gene ID" value="AARA014758"/>
</dbReference>
<name>A0A182IH23_ANOAR</name>
<protein>
    <submittedName>
        <fullName evidence="1">Uncharacterized protein</fullName>
    </submittedName>
</protein>
<proteinExistence type="predicted"/>
<dbReference type="VEuPathDB" id="VectorBase:AARA014758"/>
<dbReference type="Proteomes" id="UP000075840">
    <property type="component" value="Unassembled WGS sequence"/>
</dbReference>
<dbReference type="AlphaFoldDB" id="A0A182IH23"/>
<organism evidence="1 2">
    <name type="scientific">Anopheles arabiensis</name>
    <name type="common">Mosquito</name>
    <dbReference type="NCBI Taxonomy" id="7173"/>
    <lineage>
        <taxon>Eukaryota</taxon>
        <taxon>Metazoa</taxon>
        <taxon>Ecdysozoa</taxon>
        <taxon>Arthropoda</taxon>
        <taxon>Hexapoda</taxon>
        <taxon>Insecta</taxon>
        <taxon>Pterygota</taxon>
        <taxon>Neoptera</taxon>
        <taxon>Endopterygota</taxon>
        <taxon>Diptera</taxon>
        <taxon>Nematocera</taxon>
        <taxon>Culicoidea</taxon>
        <taxon>Culicidae</taxon>
        <taxon>Anophelinae</taxon>
        <taxon>Anopheles</taxon>
    </lineage>
</organism>
<evidence type="ECO:0000313" key="2">
    <source>
        <dbReference type="Proteomes" id="UP000075840"/>
    </source>
</evidence>